<dbReference type="InterPro" id="IPR007889">
    <property type="entry name" value="HTH_Psq"/>
</dbReference>
<sequence length="137" mass="16309">MPRNYQRQTETRYRLEDLPKAIKHCQTETRYRLEDLKKAIQDVNNKTLSLGKAATAYSVPKSTIHDHLKKEVIKELKTGRKAIFSDEQEMELEEHIIKCSKLFYDLTIEMVRKIAFKLAEINKLTHNFDKTTQRWQK</sequence>
<name>A0AAW1KC42_POPJA</name>
<proteinExistence type="predicted"/>
<gene>
    <name evidence="3" type="ORF">QE152_g24307</name>
</gene>
<feature type="domain" description="HTH psq-type" evidence="2">
    <location>
        <begin position="34"/>
        <end position="70"/>
    </location>
</feature>
<dbReference type="SUPFAM" id="SSF46689">
    <property type="entry name" value="Homeodomain-like"/>
    <property type="match status" value="1"/>
</dbReference>
<dbReference type="GO" id="GO:0005634">
    <property type="term" value="C:nucleus"/>
    <property type="evidence" value="ECO:0007669"/>
    <property type="project" value="UniProtKB-SubCell"/>
</dbReference>
<keyword evidence="3" id="KW-0238">DNA-binding</keyword>
<dbReference type="EMBL" id="JASPKY010000245">
    <property type="protein sequence ID" value="KAK9717217.1"/>
    <property type="molecule type" value="Genomic_DNA"/>
</dbReference>
<evidence type="ECO:0000256" key="1">
    <source>
        <dbReference type="ARBA" id="ARBA00004123"/>
    </source>
</evidence>
<organism evidence="3 4">
    <name type="scientific">Popillia japonica</name>
    <name type="common">Japanese beetle</name>
    <dbReference type="NCBI Taxonomy" id="7064"/>
    <lineage>
        <taxon>Eukaryota</taxon>
        <taxon>Metazoa</taxon>
        <taxon>Ecdysozoa</taxon>
        <taxon>Arthropoda</taxon>
        <taxon>Hexapoda</taxon>
        <taxon>Insecta</taxon>
        <taxon>Pterygota</taxon>
        <taxon>Neoptera</taxon>
        <taxon>Endopterygota</taxon>
        <taxon>Coleoptera</taxon>
        <taxon>Polyphaga</taxon>
        <taxon>Scarabaeiformia</taxon>
        <taxon>Scarabaeidae</taxon>
        <taxon>Rutelinae</taxon>
        <taxon>Popillia</taxon>
    </lineage>
</organism>
<dbReference type="InterPro" id="IPR009057">
    <property type="entry name" value="Homeodomain-like_sf"/>
</dbReference>
<protein>
    <submittedName>
        <fullName evidence="3">CENP-B N-terminal DNA-binding domain</fullName>
    </submittedName>
</protein>
<comment type="subcellular location">
    <subcellularLocation>
        <location evidence="1">Nucleus</location>
    </subcellularLocation>
</comment>
<comment type="caution">
    <text evidence="3">The sequence shown here is derived from an EMBL/GenBank/DDBJ whole genome shotgun (WGS) entry which is preliminary data.</text>
</comment>
<dbReference type="Proteomes" id="UP001458880">
    <property type="component" value="Unassembled WGS sequence"/>
</dbReference>
<evidence type="ECO:0000313" key="4">
    <source>
        <dbReference type="Proteomes" id="UP001458880"/>
    </source>
</evidence>
<accession>A0AAW1KC42</accession>
<dbReference type="Gene3D" id="1.10.10.60">
    <property type="entry name" value="Homeodomain-like"/>
    <property type="match status" value="1"/>
</dbReference>
<evidence type="ECO:0000259" key="2">
    <source>
        <dbReference type="Pfam" id="PF05225"/>
    </source>
</evidence>
<reference evidence="3 4" key="1">
    <citation type="journal article" date="2024" name="BMC Genomics">
        <title>De novo assembly and annotation of Popillia japonica's genome with initial clues to its potential as an invasive pest.</title>
        <authorList>
            <person name="Cucini C."/>
            <person name="Boschi S."/>
            <person name="Funari R."/>
            <person name="Cardaioli E."/>
            <person name="Iannotti N."/>
            <person name="Marturano G."/>
            <person name="Paoli F."/>
            <person name="Bruttini M."/>
            <person name="Carapelli A."/>
            <person name="Frati F."/>
            <person name="Nardi F."/>
        </authorList>
    </citation>
    <scope>NUCLEOTIDE SEQUENCE [LARGE SCALE GENOMIC DNA]</scope>
    <source>
        <strain evidence="3">DMR45628</strain>
    </source>
</reference>
<dbReference type="GO" id="GO:0003677">
    <property type="term" value="F:DNA binding"/>
    <property type="evidence" value="ECO:0007669"/>
    <property type="project" value="UniProtKB-KW"/>
</dbReference>
<evidence type="ECO:0000313" key="3">
    <source>
        <dbReference type="EMBL" id="KAK9717217.1"/>
    </source>
</evidence>
<keyword evidence="4" id="KW-1185">Reference proteome</keyword>
<dbReference type="Pfam" id="PF05225">
    <property type="entry name" value="HTH_psq"/>
    <property type="match status" value="1"/>
</dbReference>
<dbReference type="AlphaFoldDB" id="A0AAW1KC42"/>